<dbReference type="Gene3D" id="3.30.70.240">
    <property type="match status" value="1"/>
</dbReference>
<dbReference type="GO" id="GO:0003924">
    <property type="term" value="F:GTPase activity"/>
    <property type="evidence" value="ECO:0007669"/>
    <property type="project" value="InterPro"/>
</dbReference>
<feature type="coiled-coil region" evidence="7">
    <location>
        <begin position="298"/>
        <end position="325"/>
    </location>
</feature>
<dbReference type="Gene3D" id="3.30.70.870">
    <property type="entry name" value="Elongation Factor G (Translational Gtpase), domain 3"/>
    <property type="match status" value="1"/>
</dbReference>
<name>A0A9P3H6Y9_9FUNG</name>
<dbReference type="Proteomes" id="UP000827284">
    <property type="component" value="Unassembled WGS sequence"/>
</dbReference>
<dbReference type="FunFam" id="3.90.1430.10:FF:000003">
    <property type="entry name" value="Elongation factor 2"/>
    <property type="match status" value="1"/>
</dbReference>
<evidence type="ECO:0000313" key="10">
    <source>
        <dbReference type="EMBL" id="GJJ71265.1"/>
    </source>
</evidence>
<evidence type="ECO:0000256" key="3">
    <source>
        <dbReference type="ARBA" id="ARBA00022741"/>
    </source>
</evidence>
<dbReference type="SUPFAM" id="SSF54980">
    <property type="entry name" value="EF-G C-terminal domain-like"/>
    <property type="match status" value="2"/>
</dbReference>
<dbReference type="SUPFAM" id="SSF52540">
    <property type="entry name" value="P-loop containing nucleoside triphosphate hydrolases"/>
    <property type="match status" value="1"/>
</dbReference>
<feature type="domain" description="Elongation factor EFG" evidence="8">
    <location>
        <begin position="727"/>
        <end position="821"/>
    </location>
</feature>
<evidence type="ECO:0000256" key="1">
    <source>
        <dbReference type="ARBA" id="ARBA00004496"/>
    </source>
</evidence>
<evidence type="ECO:0000256" key="5">
    <source>
        <dbReference type="ARBA" id="ARBA00022917"/>
    </source>
</evidence>
<reference evidence="10" key="1">
    <citation type="submission" date="2021-11" db="EMBL/GenBank/DDBJ databases">
        <authorList>
            <person name="Herlambang A."/>
            <person name="Guo Y."/>
            <person name="Takashima Y."/>
            <person name="Nishizawa T."/>
        </authorList>
    </citation>
    <scope>NUCLEOTIDE SEQUENCE</scope>
    <source>
        <strain evidence="10">E1425</strain>
    </source>
</reference>
<accession>A0A9P3H6Y9</accession>
<evidence type="ECO:0000259" key="8">
    <source>
        <dbReference type="SMART" id="SM00838"/>
    </source>
</evidence>
<keyword evidence="11" id="KW-1185">Reference proteome</keyword>
<reference evidence="10" key="2">
    <citation type="journal article" date="2022" name="Microbiol. Resour. Announc.">
        <title>Whole-Genome Sequence of Entomortierella parvispora E1425, a Mucoromycotan Fungus Associated with Burkholderiaceae-Related Endosymbiotic Bacteria.</title>
        <authorList>
            <person name="Herlambang A."/>
            <person name="Guo Y."/>
            <person name="Takashima Y."/>
            <person name="Narisawa K."/>
            <person name="Ohta H."/>
            <person name="Nishizawa T."/>
        </authorList>
    </citation>
    <scope>NUCLEOTIDE SEQUENCE</scope>
    <source>
        <strain evidence="10">E1425</strain>
    </source>
</reference>
<gene>
    <name evidence="10" type="ORF">EMPS_03615</name>
</gene>
<keyword evidence="4 10" id="KW-0251">Elongation factor</keyword>
<comment type="caution">
    <text evidence="10">The sequence shown here is derived from an EMBL/GenBank/DDBJ whole genome shotgun (WGS) entry which is preliminary data.</text>
</comment>
<evidence type="ECO:0000256" key="4">
    <source>
        <dbReference type="ARBA" id="ARBA00022768"/>
    </source>
</evidence>
<dbReference type="InterPro" id="IPR000795">
    <property type="entry name" value="T_Tr_GTP-bd_dom"/>
</dbReference>
<keyword evidence="5" id="KW-0648">Protein biosynthesis</keyword>
<dbReference type="GO" id="GO:0005829">
    <property type="term" value="C:cytosol"/>
    <property type="evidence" value="ECO:0007669"/>
    <property type="project" value="TreeGrafter"/>
</dbReference>
<dbReference type="GO" id="GO:0005525">
    <property type="term" value="F:GTP binding"/>
    <property type="evidence" value="ECO:0007669"/>
    <property type="project" value="UniProtKB-KW"/>
</dbReference>
<evidence type="ECO:0000256" key="6">
    <source>
        <dbReference type="ARBA" id="ARBA00023134"/>
    </source>
</evidence>
<dbReference type="Gene3D" id="2.40.30.10">
    <property type="entry name" value="Translation factors"/>
    <property type="match status" value="1"/>
</dbReference>
<dbReference type="FunFam" id="3.30.230.10:FF:000009">
    <property type="entry name" value="116 kDa U5 small nuclear ribonucleoprotein component"/>
    <property type="match status" value="1"/>
</dbReference>
<dbReference type="OrthoDB" id="364892at2759"/>
<keyword evidence="7" id="KW-0175">Coiled coil</keyword>
<dbReference type="AlphaFoldDB" id="A0A9P3H6Y9"/>
<protein>
    <submittedName>
        <fullName evidence="10">Elongation factor 2</fullName>
    </submittedName>
</protein>
<dbReference type="GO" id="GO:1990904">
    <property type="term" value="C:ribonucleoprotein complex"/>
    <property type="evidence" value="ECO:0007669"/>
    <property type="project" value="TreeGrafter"/>
</dbReference>
<dbReference type="InterPro" id="IPR014721">
    <property type="entry name" value="Ribsml_uS5_D2-typ_fold_subgr"/>
</dbReference>
<dbReference type="InterPro" id="IPR005517">
    <property type="entry name" value="Transl_elong_EFG/EF2_IV"/>
</dbReference>
<dbReference type="InterPro" id="IPR020568">
    <property type="entry name" value="Ribosomal_Su5_D2-typ_SF"/>
</dbReference>
<dbReference type="InterPro" id="IPR009000">
    <property type="entry name" value="Transl_B-barrel_sf"/>
</dbReference>
<dbReference type="InterPro" id="IPR027417">
    <property type="entry name" value="P-loop_NTPase"/>
</dbReference>
<dbReference type="SUPFAM" id="SSF50447">
    <property type="entry name" value="Translation proteins"/>
    <property type="match status" value="1"/>
</dbReference>
<dbReference type="InterPro" id="IPR000640">
    <property type="entry name" value="EFG_V-like"/>
</dbReference>
<dbReference type="FunFam" id="3.30.70.870:FF:000002">
    <property type="entry name" value="Translation elongation factor 2"/>
    <property type="match status" value="1"/>
</dbReference>
<dbReference type="EMBL" id="BQFW01000005">
    <property type="protein sequence ID" value="GJJ71265.1"/>
    <property type="molecule type" value="Genomic_DNA"/>
</dbReference>
<evidence type="ECO:0000313" key="11">
    <source>
        <dbReference type="Proteomes" id="UP000827284"/>
    </source>
</evidence>
<proteinExistence type="predicted"/>
<dbReference type="SMART" id="SM00889">
    <property type="entry name" value="EFG_IV"/>
    <property type="match status" value="1"/>
</dbReference>
<dbReference type="Pfam" id="PF00009">
    <property type="entry name" value="GTP_EFTU"/>
    <property type="match status" value="1"/>
</dbReference>
<evidence type="ECO:0000259" key="9">
    <source>
        <dbReference type="SMART" id="SM00889"/>
    </source>
</evidence>
<dbReference type="GO" id="GO:0043022">
    <property type="term" value="F:ribosome binding"/>
    <property type="evidence" value="ECO:0007669"/>
    <property type="project" value="TreeGrafter"/>
</dbReference>
<keyword evidence="3" id="KW-0547">Nucleotide-binding</keyword>
<keyword evidence="2" id="KW-0963">Cytoplasm</keyword>
<dbReference type="Gene3D" id="3.90.1430.10">
    <property type="entry name" value="Yeast translation eEF2 (G' domain)"/>
    <property type="match status" value="1"/>
</dbReference>
<dbReference type="PANTHER" id="PTHR42908:SF10">
    <property type="entry name" value="EUKARYOTIC TRANSLATION ELONGATION FACTOR 2"/>
    <property type="match status" value="1"/>
</dbReference>
<organism evidence="10 11">
    <name type="scientific">Entomortierella parvispora</name>
    <dbReference type="NCBI Taxonomy" id="205924"/>
    <lineage>
        <taxon>Eukaryota</taxon>
        <taxon>Fungi</taxon>
        <taxon>Fungi incertae sedis</taxon>
        <taxon>Mucoromycota</taxon>
        <taxon>Mortierellomycotina</taxon>
        <taxon>Mortierellomycetes</taxon>
        <taxon>Mortierellales</taxon>
        <taxon>Mortierellaceae</taxon>
        <taxon>Entomortierella</taxon>
    </lineage>
</organism>
<feature type="domain" description="Translation elongation factor EFG/EF2" evidence="9">
    <location>
        <begin position="609"/>
        <end position="725"/>
    </location>
</feature>
<dbReference type="GO" id="GO:0003746">
    <property type="term" value="F:translation elongation factor activity"/>
    <property type="evidence" value="ECO:0007669"/>
    <property type="project" value="UniProtKB-KW"/>
</dbReference>
<dbReference type="Gene3D" id="3.30.230.10">
    <property type="match status" value="1"/>
</dbReference>
<dbReference type="Gene3D" id="3.40.50.300">
    <property type="entry name" value="P-loop containing nucleotide triphosphate hydrolases"/>
    <property type="match status" value="1"/>
</dbReference>
<dbReference type="SMART" id="SM00838">
    <property type="entry name" value="EFG_C"/>
    <property type="match status" value="1"/>
</dbReference>
<evidence type="ECO:0000256" key="2">
    <source>
        <dbReference type="ARBA" id="ARBA00022490"/>
    </source>
</evidence>
<dbReference type="CDD" id="cd01681">
    <property type="entry name" value="aeEF2_snRNP_like_IV"/>
    <property type="match status" value="1"/>
</dbReference>
<keyword evidence="6" id="KW-0342">GTP-binding</keyword>
<dbReference type="FunFam" id="2.40.30.10:FF:000010">
    <property type="entry name" value="Translation elongation factor 2"/>
    <property type="match status" value="1"/>
</dbReference>
<sequence length="850" mass="94602">MVNFTVEQIRDLMGKATNIRNMSILALSDHQATELINILTVSEARIDCTGYSDPTCLKDPNHLDNEDLPVITKTITAPLYFEVAEETLSLTKQQSTGSAFFINLIEPPRNIDIYNEVAATFGIADGALIVVNCVDPIPFQIRNVLRQVISVRAKPLLVLNQIEPAIQESNVTPEELYQSFVRTIESVNSIVETYHVNKDAFGDDLLFHPDQSTVAFASGKSDWAFTIDMFAQRYAKRFGVDRAKIAQKFWGDSYFNMATKKWATESLDADGQPLERSFVMFILNPIFKLMDAILTFKTEAWQAMLQKLEIKLSRAENELNGKALLKVVMNKFLPAKDALLEMSVLHLPSPVTAQKYRVETLYEGPMNDECAAGIRRCDPDGPLMMHISKMIRTTDKGRFYGLGRVFSGTIRAGARVRIMGPSHTVGTKTDLFLRPMQRLVLMSKGNPPVVDCPAGNVIGVVGVDQFLLQSGTITSSDSAYNMRNIKFSITPVVGITVAPKDPNDLTKLVQSLTRLARWGSGIQSSVLFTGEHFLSGPEEQTLNLCLQELEKDMGEVPIVKSEPFVQYRETVQAESSATALSKTPNRHSRFFMRASPLSQELTCAIESGKLNARNEFKVSARALTENYGWSKIDARNIWAFGPDAAGSNLLVDCTHGVSYLNEIKEAFTTGFNWATRSGVFTEEPVRGCRFNILDVVMTCDAIHRGGGQIIPGSRSVIYASMFLAQPGFMEPVYSVDLICPERFMSDLAALLERHRGVVLGEEGWQLVSPRDRVHTVKAHLPVAESSEFLAALSKAPGGQAVVCQMVFDHWKLMPGVINEDPQLIELVKAIRKRKGLEEELPKIERFLDRL</sequence>
<dbReference type="PANTHER" id="PTHR42908">
    <property type="entry name" value="TRANSLATION ELONGATION FACTOR-RELATED"/>
    <property type="match status" value="1"/>
</dbReference>
<dbReference type="Pfam" id="PF00679">
    <property type="entry name" value="EFG_C"/>
    <property type="match status" value="1"/>
</dbReference>
<dbReference type="SUPFAM" id="SSF54211">
    <property type="entry name" value="Ribosomal protein S5 domain 2-like"/>
    <property type="match status" value="1"/>
</dbReference>
<dbReference type="Pfam" id="PF03764">
    <property type="entry name" value="EFG_IV"/>
    <property type="match status" value="1"/>
</dbReference>
<evidence type="ECO:0000256" key="7">
    <source>
        <dbReference type="SAM" id="Coils"/>
    </source>
</evidence>
<dbReference type="InterPro" id="IPR035647">
    <property type="entry name" value="EFG_III/V"/>
</dbReference>
<comment type="subcellular location">
    <subcellularLocation>
        <location evidence="1">Cytoplasm</location>
    </subcellularLocation>
</comment>